<dbReference type="RefSeq" id="WP_348262239.1">
    <property type="nucleotide sequence ID" value="NZ_CP121196.1"/>
</dbReference>
<reference evidence="1" key="1">
    <citation type="submission" date="2023-03" db="EMBL/GenBank/DDBJ databases">
        <title>Edaphobacter sp.</title>
        <authorList>
            <person name="Huber K.J."/>
            <person name="Papendorf J."/>
            <person name="Pilke C."/>
            <person name="Bunk B."/>
            <person name="Sproeer C."/>
            <person name="Pester M."/>
        </authorList>
    </citation>
    <scope>NUCLEOTIDE SEQUENCE</scope>
    <source>
        <strain evidence="1">DSM 110680</strain>
    </source>
</reference>
<dbReference type="EMBL" id="CP121196">
    <property type="protein sequence ID" value="XBH17007.1"/>
    <property type="molecule type" value="Genomic_DNA"/>
</dbReference>
<organism evidence="1">
    <name type="scientific">Telmatobacter sp. DSM 110680</name>
    <dbReference type="NCBI Taxonomy" id="3036704"/>
    <lineage>
        <taxon>Bacteria</taxon>
        <taxon>Pseudomonadati</taxon>
        <taxon>Acidobacteriota</taxon>
        <taxon>Terriglobia</taxon>
        <taxon>Terriglobales</taxon>
        <taxon>Acidobacteriaceae</taxon>
        <taxon>Telmatobacter</taxon>
    </lineage>
</organism>
<protein>
    <submittedName>
        <fullName evidence="1">Uncharacterized protein</fullName>
    </submittedName>
</protein>
<evidence type="ECO:0000313" key="1">
    <source>
        <dbReference type="EMBL" id="XBH17007.1"/>
    </source>
</evidence>
<accession>A0AAU7DI53</accession>
<dbReference type="AlphaFoldDB" id="A0AAU7DI53"/>
<sequence>MANVAISSQAAIEAKVTGLDTAHLKPGKDIWFKIARPFFYPTCSLDVDSVVYARIMSVTSSKNPDFTELSLAFDRADCNHRNEQPLKLRVIAVVGPPGESHHMHDEAPVEVSGGVRQIGQAVFGTSALDEDLNPGGPPHTIHPGIVVGIPNLKLLPTAGPDCSDKITSDNSRIQLAPGSELILAMTVTRVIRKPPNQPTVAPHP</sequence>
<name>A0AAU7DI53_9BACT</name>
<proteinExistence type="predicted"/>
<gene>
    <name evidence="1" type="ORF">P8935_20840</name>
</gene>